<dbReference type="InterPro" id="IPR008792">
    <property type="entry name" value="PQQD"/>
</dbReference>
<dbReference type="Proteomes" id="UP000676506">
    <property type="component" value="Chromosome 1"/>
</dbReference>
<evidence type="ECO:0000313" key="3">
    <source>
        <dbReference type="Proteomes" id="UP000676506"/>
    </source>
</evidence>
<keyword evidence="3" id="KW-1185">Reference proteome</keyword>
<proteinExistence type="predicted"/>
<evidence type="ECO:0000313" key="2">
    <source>
        <dbReference type="EMBL" id="QUW03579.1"/>
    </source>
</evidence>
<name>A0ABX8B9H2_9BACT</name>
<sequence length="99" mass="11280">MSLLTNRAFIPSHVVVRTVADEAVLLNLDTEHYYTLDSVATSMMRHATTCPNLKTAVEQLLKEYDVNAEELLRDFESLIRQLLQAKLLELQPPEQPLSQ</sequence>
<protein>
    <submittedName>
        <fullName evidence="2">PqqD family protein</fullName>
    </submittedName>
</protein>
<dbReference type="Gene3D" id="1.10.10.1150">
    <property type="entry name" value="Coenzyme PQQ synthesis protein D (PqqD)"/>
    <property type="match status" value="1"/>
</dbReference>
<dbReference type="RefSeq" id="WP_211429469.1">
    <property type="nucleotide sequence ID" value="NZ_CP072648.1"/>
</dbReference>
<organism evidence="2 3">
    <name type="scientific">Chloracidobacterium validum</name>
    <dbReference type="NCBI Taxonomy" id="2821543"/>
    <lineage>
        <taxon>Bacteria</taxon>
        <taxon>Pseudomonadati</taxon>
        <taxon>Acidobacteriota</taxon>
        <taxon>Terriglobia</taxon>
        <taxon>Terriglobales</taxon>
        <taxon>Acidobacteriaceae</taxon>
        <taxon>Chloracidobacterium</taxon>
    </lineage>
</organism>
<keyword evidence="1" id="KW-0175">Coiled coil</keyword>
<dbReference type="InterPro" id="IPR041881">
    <property type="entry name" value="PqqD_sf"/>
</dbReference>
<accession>A0ABX8B9H2</accession>
<gene>
    <name evidence="2" type="ORF">J8C06_03855</name>
</gene>
<dbReference type="EMBL" id="CP072648">
    <property type="protein sequence ID" value="QUW03579.1"/>
    <property type="molecule type" value="Genomic_DNA"/>
</dbReference>
<feature type="coiled-coil region" evidence="1">
    <location>
        <begin position="54"/>
        <end position="81"/>
    </location>
</feature>
<dbReference type="Pfam" id="PF05402">
    <property type="entry name" value="PqqD"/>
    <property type="match status" value="1"/>
</dbReference>
<reference evidence="2 3" key="1">
    <citation type="submission" date="2021-03" db="EMBL/GenBank/DDBJ databases">
        <title>Genomic and phenotypic characterization of Chloracidobacterium isolates provides evidence for multiple species.</title>
        <authorList>
            <person name="Saini M.K."/>
            <person name="Costas A.M.G."/>
            <person name="Tank M."/>
            <person name="Bryant D.A."/>
        </authorList>
    </citation>
    <scope>NUCLEOTIDE SEQUENCE [LARGE SCALE GENOMIC DNA]</scope>
    <source>
        <strain evidence="2 3">BV2-C</strain>
    </source>
</reference>
<evidence type="ECO:0000256" key="1">
    <source>
        <dbReference type="SAM" id="Coils"/>
    </source>
</evidence>